<name>A0A835BZH8_9POAL</name>
<dbReference type="EMBL" id="JACEFO010001712">
    <property type="protein sequence ID" value="KAF8717954.1"/>
    <property type="molecule type" value="Genomic_DNA"/>
</dbReference>
<dbReference type="Gene3D" id="3.80.10.10">
    <property type="entry name" value="Ribonuclease Inhibitor"/>
    <property type="match status" value="1"/>
</dbReference>
<accession>A0A835BZH8</accession>
<dbReference type="InterPro" id="IPR046959">
    <property type="entry name" value="PRK1-6/SRF4-like"/>
</dbReference>
<sequence>MGLKALYPLQTSDSFDNHASGNWPAAPRIEDHNHSNNRVRPLDRIEDQNRHADRHGGAIEPSSLGRGRAGAELSMARMFGAISEPGRSVPGGGSLHYGNVKLGTLVSSRPVNLAGAASLPFGRFSKKRSVCRYLPRHRGYVQPNKCVQIRSVRGRKKAGPRQLAHGLREPHLLGPLLVSSMGKSAFHWHCYPSFPLWNLDGWTPSLLVLVLRLYSRGENHSYQKMSSRSHHSPFLLLTVFVYLSPMPVALLPFKAYNPNATALATWAGSRTWVVGVFLDGASLAGRRRAAPAARPDQGALLTGALPPLDNATASPWLRHPLVSHNQLIGSLNISLGSARSVAQDVSGNKLAGENSGDLSRFPSSSFAGNLALCGQPLPRRVRAYHAGSASSSSNNGGFSKLSVTVLTGGHRHWQRAISVAVFVYVRRKLRSTKVEGIREDLRANDDDKCQKSGGLVCFDGGEELPLESLLKASAEVLGKGVSERTYKAVLGDCRSKAFDRHMRLVGRLRHVVSLRGYCNSNGERLLVCNFLPNGRLQSLLQATGTLLLSLQVAWRREKPGLGGVEEHRVGRGAGPVPHVPGAPGAGARERGAVQVTNILLDERGGACVSECGVMRYATNIQQPTCRRRRWCLWRRCRRVAGIR</sequence>
<dbReference type="PANTHER" id="PTHR48007:SF87">
    <property type="entry name" value="PROTEIN KINASE DOMAIN-CONTAINING PROTEIN"/>
    <property type="match status" value="1"/>
</dbReference>
<reference evidence="1" key="1">
    <citation type="submission" date="2020-07" db="EMBL/GenBank/DDBJ databases">
        <title>Genome sequence and genetic diversity analysis of an under-domesticated orphan crop, white fonio (Digitaria exilis).</title>
        <authorList>
            <person name="Bennetzen J.L."/>
            <person name="Chen S."/>
            <person name="Ma X."/>
            <person name="Wang X."/>
            <person name="Yssel A.E.J."/>
            <person name="Chaluvadi S.R."/>
            <person name="Johnson M."/>
            <person name="Gangashetty P."/>
            <person name="Hamidou F."/>
            <person name="Sanogo M.D."/>
            <person name="Zwaenepoel A."/>
            <person name="Wallace J."/>
            <person name="Van De Peer Y."/>
            <person name="Van Deynze A."/>
        </authorList>
    </citation>
    <scope>NUCLEOTIDE SEQUENCE</scope>
    <source>
        <tissue evidence="1">Leaves</tissue>
    </source>
</reference>
<comment type="caution">
    <text evidence="1">The sequence shown here is derived from an EMBL/GenBank/DDBJ whole genome shotgun (WGS) entry which is preliminary data.</text>
</comment>
<keyword evidence="2" id="KW-1185">Reference proteome</keyword>
<dbReference type="SUPFAM" id="SSF56112">
    <property type="entry name" value="Protein kinase-like (PK-like)"/>
    <property type="match status" value="1"/>
</dbReference>
<proteinExistence type="predicted"/>
<dbReference type="InterPro" id="IPR011009">
    <property type="entry name" value="Kinase-like_dom_sf"/>
</dbReference>
<evidence type="ECO:0000313" key="1">
    <source>
        <dbReference type="EMBL" id="KAF8717954.1"/>
    </source>
</evidence>
<protein>
    <submittedName>
        <fullName evidence="1">Uncharacterized protein</fullName>
    </submittedName>
</protein>
<organism evidence="1 2">
    <name type="scientific">Digitaria exilis</name>
    <dbReference type="NCBI Taxonomy" id="1010633"/>
    <lineage>
        <taxon>Eukaryota</taxon>
        <taxon>Viridiplantae</taxon>
        <taxon>Streptophyta</taxon>
        <taxon>Embryophyta</taxon>
        <taxon>Tracheophyta</taxon>
        <taxon>Spermatophyta</taxon>
        <taxon>Magnoliopsida</taxon>
        <taxon>Liliopsida</taxon>
        <taxon>Poales</taxon>
        <taxon>Poaceae</taxon>
        <taxon>PACMAD clade</taxon>
        <taxon>Panicoideae</taxon>
        <taxon>Panicodae</taxon>
        <taxon>Paniceae</taxon>
        <taxon>Anthephorinae</taxon>
        <taxon>Digitaria</taxon>
    </lineage>
</organism>
<dbReference type="AlphaFoldDB" id="A0A835BZH8"/>
<evidence type="ECO:0000313" key="2">
    <source>
        <dbReference type="Proteomes" id="UP000636709"/>
    </source>
</evidence>
<dbReference type="InterPro" id="IPR032675">
    <property type="entry name" value="LRR_dom_sf"/>
</dbReference>
<dbReference type="PANTHER" id="PTHR48007">
    <property type="entry name" value="LEUCINE-RICH REPEAT RECEPTOR-LIKE PROTEIN KINASE PXC1"/>
    <property type="match status" value="1"/>
</dbReference>
<gene>
    <name evidence="1" type="ORF">HU200_025416</name>
</gene>
<dbReference type="Proteomes" id="UP000636709">
    <property type="component" value="Unassembled WGS sequence"/>
</dbReference>
<dbReference type="Gene3D" id="1.10.510.10">
    <property type="entry name" value="Transferase(Phosphotransferase) domain 1"/>
    <property type="match status" value="1"/>
</dbReference>